<evidence type="ECO:0000313" key="3">
    <source>
        <dbReference type="Proteomes" id="UP001321492"/>
    </source>
</evidence>
<evidence type="ECO:0000313" key="2">
    <source>
        <dbReference type="EMBL" id="MDJ1159968.1"/>
    </source>
</evidence>
<dbReference type="SUPFAM" id="SSF51556">
    <property type="entry name" value="Metallo-dependent hydrolases"/>
    <property type="match status" value="1"/>
</dbReference>
<dbReference type="Gene3D" id="3.30.1490.130">
    <property type="entry name" value="D-aminoacylase. Domain 3"/>
    <property type="match status" value="1"/>
</dbReference>
<dbReference type="InterPro" id="IPR032466">
    <property type="entry name" value="Metal_Hydrolase"/>
</dbReference>
<dbReference type="InterPro" id="IPR050378">
    <property type="entry name" value="Metallo-dep_Hydrolases_sf"/>
</dbReference>
<dbReference type="CDD" id="cd01297">
    <property type="entry name" value="D-aminoacylase"/>
    <property type="match status" value="1"/>
</dbReference>
<sequence length="484" mass="51780">MSPPRYDLVLRNALVIDGTGAAPYRGEVALAGDRIALVGAAGLVAPGDAARELDIAGRAVSPGFIDAHTHDDRIVLDAPDMLPKVSQGVTTVVAGNCGISLAPVTFAGEPPPPMNLLGGRKAYAFPRFANYAAAVRETTPGVNVAALVGHSALRLATMDDVSRKASEREIGAMRDLADEAMENGAIGFSSGLFYLTNKAADADEVVAVAARFAEHGGVYATHMRDEFDNVVDSLAETFLTAERAHIPVVVSHHKCAGPRNWGRTQETLPLIAAAAGRHPVSLDAYPYEAGSTVLREDLVTDEYRIMIAWSAPHPEVTGLDLTDIATAWGLGLPETARRLQPAGAIYFQMDEADVRRVLAFPLTMIGSDGLPHDRHPHPRLWGTFPRVLGRYARELGLFPLETAVHKMTGMPAKTFRLAGRGRIAPGFFADLVVFDPETVADRATYEKPTEMSAGIEHVFVNGRLSWSAGETTVKRAGRLIGGRA</sequence>
<evidence type="ECO:0000259" key="1">
    <source>
        <dbReference type="Pfam" id="PF07969"/>
    </source>
</evidence>
<protein>
    <submittedName>
        <fullName evidence="2">D-aminoacylase</fullName>
        <ecNumber evidence="2">3.5.1.-</ecNumber>
    </submittedName>
</protein>
<dbReference type="EMBL" id="JASJEV010000015">
    <property type="protein sequence ID" value="MDJ1159968.1"/>
    <property type="molecule type" value="Genomic_DNA"/>
</dbReference>
<dbReference type="GO" id="GO:0016787">
    <property type="term" value="F:hydrolase activity"/>
    <property type="evidence" value="ECO:0007669"/>
    <property type="project" value="UniProtKB-KW"/>
</dbReference>
<dbReference type="Proteomes" id="UP001321492">
    <property type="component" value="Unassembled WGS sequence"/>
</dbReference>
<proteinExistence type="predicted"/>
<keyword evidence="2" id="KW-0378">Hydrolase</keyword>
<keyword evidence="3" id="KW-1185">Reference proteome</keyword>
<accession>A0ABT7AKT2</accession>
<dbReference type="SUPFAM" id="SSF51338">
    <property type="entry name" value="Composite domain of metallo-dependent hydrolases"/>
    <property type="match status" value="1"/>
</dbReference>
<reference evidence="2 3" key="1">
    <citation type="submission" date="2023-05" db="EMBL/GenBank/DDBJ databases">
        <title>Chelatococcus sp. nov., a moderately thermophilic bacterium isolated from hot spring microbial mat.</title>
        <authorList>
            <person name="Hu C.-J."/>
            <person name="Li W.-J."/>
        </authorList>
    </citation>
    <scope>NUCLEOTIDE SEQUENCE [LARGE SCALE GENOMIC DNA]</scope>
    <source>
        <strain evidence="2 3">SYSU G07232</strain>
    </source>
</reference>
<dbReference type="EC" id="3.5.1.-" evidence="2"/>
<feature type="domain" description="Amidohydrolase 3" evidence="1">
    <location>
        <begin position="340"/>
        <end position="463"/>
    </location>
</feature>
<dbReference type="PANTHER" id="PTHR11647:SF1">
    <property type="entry name" value="COLLAPSIN RESPONSE MEDIATOR PROTEIN"/>
    <property type="match status" value="1"/>
</dbReference>
<dbReference type="RefSeq" id="WP_283741970.1">
    <property type="nucleotide sequence ID" value="NZ_JASJEV010000015.1"/>
</dbReference>
<dbReference type="Pfam" id="PF07969">
    <property type="entry name" value="Amidohydro_3"/>
    <property type="match status" value="2"/>
</dbReference>
<organism evidence="2 3">
    <name type="scientific">Chelatococcus albus</name>
    <dbReference type="NCBI Taxonomy" id="3047466"/>
    <lineage>
        <taxon>Bacteria</taxon>
        <taxon>Pseudomonadati</taxon>
        <taxon>Pseudomonadota</taxon>
        <taxon>Alphaproteobacteria</taxon>
        <taxon>Hyphomicrobiales</taxon>
        <taxon>Chelatococcaceae</taxon>
        <taxon>Chelatococcus</taxon>
    </lineage>
</organism>
<gene>
    <name evidence="2" type="ORF">QNA08_17280</name>
</gene>
<dbReference type="PANTHER" id="PTHR11647">
    <property type="entry name" value="HYDRANTOINASE/DIHYDROPYRIMIDINASE FAMILY MEMBER"/>
    <property type="match status" value="1"/>
</dbReference>
<dbReference type="InterPro" id="IPR011059">
    <property type="entry name" value="Metal-dep_hydrolase_composite"/>
</dbReference>
<dbReference type="Gene3D" id="2.30.40.10">
    <property type="entry name" value="Urease, subunit C, domain 1"/>
    <property type="match status" value="1"/>
</dbReference>
<dbReference type="InterPro" id="IPR023100">
    <property type="entry name" value="D-aminoacylase_insert_dom_sf"/>
</dbReference>
<name>A0ABT7AKT2_9HYPH</name>
<comment type="caution">
    <text evidence="2">The sequence shown here is derived from an EMBL/GenBank/DDBJ whole genome shotgun (WGS) entry which is preliminary data.</text>
</comment>
<feature type="domain" description="Amidohydrolase 3" evidence="1">
    <location>
        <begin position="52"/>
        <end position="261"/>
    </location>
</feature>
<dbReference type="InterPro" id="IPR013108">
    <property type="entry name" value="Amidohydro_3"/>
</dbReference>
<dbReference type="Gene3D" id="3.20.20.140">
    <property type="entry name" value="Metal-dependent hydrolases"/>
    <property type="match status" value="1"/>
</dbReference>